<keyword evidence="3" id="KW-0732">Signal</keyword>
<evidence type="ECO:0000256" key="2">
    <source>
        <dbReference type="SAM" id="Phobius"/>
    </source>
</evidence>
<dbReference type="PANTHER" id="PTHR24020">
    <property type="entry name" value="COLLAGEN ALPHA"/>
    <property type="match status" value="1"/>
</dbReference>
<sequence length="288" mass="32521">MWMFTFLISTVLLHFAEQSTYCPIKADIVLLIDSSGSVGKSNFQKQIDFVKDFVNRFSIGSTKNQFSVVTFATAVNNEFWLNKYMNKQGLVNALKNITYIEGYTNTHLALDFVRQNSFLSANGGRPNFGKIVIILTDGKSNNQSATKKAAGDLHLLRAQVISVGIGSGTDILELEKIASDKQYVVHVENFDALKTIETKIQYVACQQTSVSDTLQGTDLHSSCKIDFWIWILVGFGSCLILGLMFKLCWFTNLNFSTEERNKRKVSSTWNKEKMTTNRPTKTRKELDF</sequence>
<feature type="region of interest" description="Disordered" evidence="1">
    <location>
        <begin position="266"/>
        <end position="288"/>
    </location>
</feature>
<dbReference type="Proteomes" id="UP000683360">
    <property type="component" value="Unassembled WGS sequence"/>
</dbReference>
<gene>
    <name evidence="5" type="ORF">MEDL_14572</name>
</gene>
<evidence type="ECO:0000256" key="3">
    <source>
        <dbReference type="SAM" id="SignalP"/>
    </source>
</evidence>
<dbReference type="PRINTS" id="PR00453">
    <property type="entry name" value="VWFADOMAIN"/>
</dbReference>
<accession>A0A8S3QWA8</accession>
<dbReference type="InterPro" id="IPR002035">
    <property type="entry name" value="VWF_A"/>
</dbReference>
<evidence type="ECO:0000256" key="1">
    <source>
        <dbReference type="SAM" id="MobiDB-lite"/>
    </source>
</evidence>
<dbReference type="PANTHER" id="PTHR24020:SF20">
    <property type="entry name" value="PH DOMAIN-CONTAINING PROTEIN"/>
    <property type="match status" value="1"/>
</dbReference>
<feature type="signal peptide" evidence="3">
    <location>
        <begin position="1"/>
        <end position="18"/>
    </location>
</feature>
<feature type="transmembrane region" description="Helical" evidence="2">
    <location>
        <begin position="227"/>
        <end position="253"/>
    </location>
</feature>
<evidence type="ECO:0000259" key="4">
    <source>
        <dbReference type="PROSITE" id="PS50234"/>
    </source>
</evidence>
<name>A0A8S3QWA8_MYTED</name>
<dbReference type="AlphaFoldDB" id="A0A8S3QWA8"/>
<dbReference type="Gene3D" id="3.40.50.410">
    <property type="entry name" value="von Willebrand factor, type A domain"/>
    <property type="match status" value="1"/>
</dbReference>
<keyword evidence="2" id="KW-0472">Membrane</keyword>
<dbReference type="SMART" id="SM00327">
    <property type="entry name" value="VWA"/>
    <property type="match status" value="1"/>
</dbReference>
<dbReference type="OrthoDB" id="6132182at2759"/>
<organism evidence="5 6">
    <name type="scientific">Mytilus edulis</name>
    <name type="common">Blue mussel</name>
    <dbReference type="NCBI Taxonomy" id="6550"/>
    <lineage>
        <taxon>Eukaryota</taxon>
        <taxon>Metazoa</taxon>
        <taxon>Spiralia</taxon>
        <taxon>Lophotrochozoa</taxon>
        <taxon>Mollusca</taxon>
        <taxon>Bivalvia</taxon>
        <taxon>Autobranchia</taxon>
        <taxon>Pteriomorphia</taxon>
        <taxon>Mytilida</taxon>
        <taxon>Mytiloidea</taxon>
        <taxon>Mytilidae</taxon>
        <taxon>Mytilinae</taxon>
        <taxon>Mytilus</taxon>
    </lineage>
</organism>
<evidence type="ECO:0000313" key="6">
    <source>
        <dbReference type="Proteomes" id="UP000683360"/>
    </source>
</evidence>
<reference evidence="5" key="1">
    <citation type="submission" date="2021-03" db="EMBL/GenBank/DDBJ databases">
        <authorList>
            <person name="Bekaert M."/>
        </authorList>
    </citation>
    <scope>NUCLEOTIDE SEQUENCE</scope>
</reference>
<proteinExistence type="predicted"/>
<feature type="chain" id="PRO_5035833089" description="VWFA domain-containing protein" evidence="3">
    <location>
        <begin position="19"/>
        <end position="288"/>
    </location>
</feature>
<feature type="domain" description="VWFA" evidence="4">
    <location>
        <begin position="27"/>
        <end position="200"/>
    </location>
</feature>
<evidence type="ECO:0000313" key="5">
    <source>
        <dbReference type="EMBL" id="CAG2199899.1"/>
    </source>
</evidence>
<dbReference type="Pfam" id="PF00092">
    <property type="entry name" value="VWA"/>
    <property type="match status" value="1"/>
</dbReference>
<keyword evidence="6" id="KW-1185">Reference proteome</keyword>
<dbReference type="PROSITE" id="PS50234">
    <property type="entry name" value="VWFA"/>
    <property type="match status" value="1"/>
</dbReference>
<protein>
    <recommendedName>
        <fullName evidence="4">VWFA domain-containing protein</fullName>
    </recommendedName>
</protein>
<dbReference type="EMBL" id="CAJPWZ010000726">
    <property type="protein sequence ID" value="CAG2199899.1"/>
    <property type="molecule type" value="Genomic_DNA"/>
</dbReference>
<dbReference type="InterPro" id="IPR050525">
    <property type="entry name" value="ECM_Assembly_Org"/>
</dbReference>
<dbReference type="SUPFAM" id="SSF53300">
    <property type="entry name" value="vWA-like"/>
    <property type="match status" value="1"/>
</dbReference>
<keyword evidence="2" id="KW-1133">Transmembrane helix</keyword>
<dbReference type="InterPro" id="IPR036465">
    <property type="entry name" value="vWFA_dom_sf"/>
</dbReference>
<comment type="caution">
    <text evidence="5">The sequence shown here is derived from an EMBL/GenBank/DDBJ whole genome shotgun (WGS) entry which is preliminary data.</text>
</comment>
<keyword evidence="2" id="KW-0812">Transmembrane</keyword>